<evidence type="ECO:0000313" key="1">
    <source>
        <dbReference type="EMBL" id="KAJ8100563.1"/>
    </source>
</evidence>
<organism evidence="1 2">
    <name type="scientific">Lipomyces tetrasporus</name>
    <dbReference type="NCBI Taxonomy" id="54092"/>
    <lineage>
        <taxon>Eukaryota</taxon>
        <taxon>Fungi</taxon>
        <taxon>Dikarya</taxon>
        <taxon>Ascomycota</taxon>
        <taxon>Saccharomycotina</taxon>
        <taxon>Lipomycetes</taxon>
        <taxon>Lipomycetales</taxon>
        <taxon>Lipomycetaceae</taxon>
        <taxon>Lipomyces</taxon>
    </lineage>
</organism>
<gene>
    <name evidence="1" type="ORF">POJ06DRAFT_268148</name>
</gene>
<dbReference type="EMBL" id="JARPMG010000005">
    <property type="protein sequence ID" value="KAJ8100563.1"/>
    <property type="molecule type" value="Genomic_DNA"/>
</dbReference>
<comment type="caution">
    <text evidence="1">The sequence shown here is derived from an EMBL/GenBank/DDBJ whole genome shotgun (WGS) entry which is preliminary data.</text>
</comment>
<proteinExistence type="predicted"/>
<dbReference type="RefSeq" id="XP_056044013.1">
    <property type="nucleotide sequence ID" value="XM_056189296.1"/>
</dbReference>
<accession>A0AAD7QSN0</accession>
<sequence>MSNSGLASASAPNRKKIIVLVGAPLAADLPVLPEVRNNSAVPARAEEDDESIIEHASRNLDDLGADLPSKKAGESALLTKNETSHEISTPVSLRLLLTRRISYISSIPSTDHLKTFGPQYFCFLAVIMSISQPIHTKSGRFNWLTIVDSSIPYRSLVVDTREAVKPLPISVWDLEAISHTTDSCGRKWMPTIGDVVYLSDVLVQEYRGEVSGTTRRHVTRIRLLFTPKDMRDMSTLSGCEEEVALSPFSRTIREFVVELKKWVEVIENNRSMISTPEVSNAVGGRASGTR</sequence>
<dbReference type="InterPro" id="IPR012340">
    <property type="entry name" value="NA-bd_OB-fold"/>
</dbReference>
<dbReference type="GeneID" id="80884462"/>
<dbReference type="AlphaFoldDB" id="A0AAD7QSN0"/>
<keyword evidence="2" id="KW-1185">Reference proteome</keyword>
<evidence type="ECO:0000313" key="2">
    <source>
        <dbReference type="Proteomes" id="UP001217417"/>
    </source>
</evidence>
<name>A0AAD7QSN0_9ASCO</name>
<reference evidence="1" key="1">
    <citation type="submission" date="2023-03" db="EMBL/GenBank/DDBJ databases">
        <title>Near-Complete genome sequence of Lipomyces tetrasporous NRRL Y-64009, an oleaginous yeast capable of growing on lignocellulosic hydrolysates.</title>
        <authorList>
            <consortium name="Lawrence Berkeley National Laboratory"/>
            <person name="Jagtap S.S."/>
            <person name="Liu J.-J."/>
            <person name="Walukiewicz H.E."/>
            <person name="Pangilinan J."/>
            <person name="Lipzen A."/>
            <person name="Ahrendt S."/>
            <person name="Koriabine M."/>
            <person name="Cobaugh K."/>
            <person name="Salamov A."/>
            <person name="Yoshinaga Y."/>
            <person name="Ng V."/>
            <person name="Daum C."/>
            <person name="Grigoriev I.V."/>
            <person name="Slininger P.J."/>
            <person name="Dien B.S."/>
            <person name="Jin Y.-S."/>
            <person name="Rao C.V."/>
        </authorList>
    </citation>
    <scope>NUCLEOTIDE SEQUENCE</scope>
    <source>
        <strain evidence="1">NRRL Y-64009</strain>
    </source>
</reference>
<protein>
    <submittedName>
        <fullName evidence="1">Uncharacterized protein</fullName>
    </submittedName>
</protein>
<dbReference type="Proteomes" id="UP001217417">
    <property type="component" value="Unassembled WGS sequence"/>
</dbReference>
<dbReference type="Gene3D" id="2.40.50.140">
    <property type="entry name" value="Nucleic acid-binding proteins"/>
    <property type="match status" value="1"/>
</dbReference>
<dbReference type="SUPFAM" id="SSF50249">
    <property type="entry name" value="Nucleic acid-binding proteins"/>
    <property type="match status" value="1"/>
</dbReference>